<evidence type="ECO:0000313" key="3">
    <source>
        <dbReference type="Proteomes" id="UP001497516"/>
    </source>
</evidence>
<gene>
    <name evidence="2" type="ORF">LTRI10_LOCUS31656</name>
</gene>
<accession>A0AAV2EY45</accession>
<evidence type="ECO:0000313" key="2">
    <source>
        <dbReference type="EMBL" id="CAL1390900.1"/>
    </source>
</evidence>
<name>A0AAV2EY45_9ROSI</name>
<reference evidence="2 3" key="1">
    <citation type="submission" date="2024-04" db="EMBL/GenBank/DDBJ databases">
        <authorList>
            <person name="Fracassetti M."/>
        </authorList>
    </citation>
    <scope>NUCLEOTIDE SEQUENCE [LARGE SCALE GENOMIC DNA]</scope>
</reference>
<dbReference type="AlphaFoldDB" id="A0AAV2EY45"/>
<feature type="region of interest" description="Disordered" evidence="1">
    <location>
        <begin position="98"/>
        <end position="119"/>
    </location>
</feature>
<dbReference type="EMBL" id="OZ034818">
    <property type="protein sequence ID" value="CAL1390900.1"/>
    <property type="molecule type" value="Genomic_DNA"/>
</dbReference>
<evidence type="ECO:0000256" key="1">
    <source>
        <dbReference type="SAM" id="MobiDB-lite"/>
    </source>
</evidence>
<keyword evidence="3" id="KW-1185">Reference proteome</keyword>
<proteinExistence type="predicted"/>
<protein>
    <submittedName>
        <fullName evidence="2">Uncharacterized protein</fullName>
    </submittedName>
</protein>
<organism evidence="2 3">
    <name type="scientific">Linum trigynum</name>
    <dbReference type="NCBI Taxonomy" id="586398"/>
    <lineage>
        <taxon>Eukaryota</taxon>
        <taxon>Viridiplantae</taxon>
        <taxon>Streptophyta</taxon>
        <taxon>Embryophyta</taxon>
        <taxon>Tracheophyta</taxon>
        <taxon>Spermatophyta</taxon>
        <taxon>Magnoliopsida</taxon>
        <taxon>eudicotyledons</taxon>
        <taxon>Gunneridae</taxon>
        <taxon>Pentapetalae</taxon>
        <taxon>rosids</taxon>
        <taxon>fabids</taxon>
        <taxon>Malpighiales</taxon>
        <taxon>Linaceae</taxon>
        <taxon>Linum</taxon>
    </lineage>
</organism>
<sequence length="119" mass="13247">MSTASAIPIVPQTVGGWIFRCRWGYLPDNSRLCETMRSNVNRVSHSHCSTDSWARRRNLSKARVRQEKREEAAAEFSPDGGGVKSCGDVWKVEKIAGRRVASREEGKSRKMGPAVGLSR</sequence>
<dbReference type="Proteomes" id="UP001497516">
    <property type="component" value="Chromosome 5"/>
</dbReference>
<feature type="compositionally biased region" description="Basic and acidic residues" evidence="1">
    <location>
        <begin position="98"/>
        <end position="108"/>
    </location>
</feature>